<feature type="domain" description="EF-hand" evidence="4">
    <location>
        <begin position="153"/>
        <end position="188"/>
    </location>
</feature>
<reference evidence="6" key="1">
    <citation type="submission" date="2025-08" db="UniProtKB">
        <authorList>
            <consortium name="RefSeq"/>
        </authorList>
    </citation>
    <scope>IDENTIFICATION</scope>
    <source>
        <strain evidence="6">OHB3-1</strain>
    </source>
</reference>
<dbReference type="PROSITE" id="PS00018">
    <property type="entry name" value="EF_HAND_1"/>
    <property type="match status" value="2"/>
</dbReference>
<evidence type="ECO:0000256" key="1">
    <source>
        <dbReference type="ARBA" id="ARBA00022723"/>
    </source>
</evidence>
<feature type="domain" description="EF-hand" evidence="4">
    <location>
        <begin position="45"/>
        <end position="80"/>
    </location>
</feature>
<evidence type="ECO:0000259" key="4">
    <source>
        <dbReference type="PROSITE" id="PS50222"/>
    </source>
</evidence>
<gene>
    <name evidence="6" type="primary">LOC111010501</name>
</gene>
<proteinExistence type="predicted"/>
<dbReference type="KEGG" id="mcha:111010501"/>
<dbReference type="SUPFAM" id="SSF47473">
    <property type="entry name" value="EF-hand"/>
    <property type="match status" value="1"/>
</dbReference>
<evidence type="ECO:0000313" key="5">
    <source>
        <dbReference type="Proteomes" id="UP000504603"/>
    </source>
</evidence>
<protein>
    <submittedName>
        <fullName evidence="6">Probable calcium-binding protein CML41</fullName>
    </submittedName>
</protein>
<feature type="domain" description="EF-hand" evidence="4">
    <location>
        <begin position="81"/>
        <end position="116"/>
    </location>
</feature>
<dbReference type="SMART" id="SM00054">
    <property type="entry name" value="EFh"/>
    <property type="match status" value="3"/>
</dbReference>
<dbReference type="InterPro" id="IPR011992">
    <property type="entry name" value="EF-hand-dom_pair"/>
</dbReference>
<dbReference type="FunFam" id="1.10.238.10:FF:000001">
    <property type="entry name" value="Calmodulin 1"/>
    <property type="match status" value="1"/>
</dbReference>
<dbReference type="InterPro" id="IPR002048">
    <property type="entry name" value="EF_hand_dom"/>
</dbReference>
<dbReference type="RefSeq" id="XP_022139654.1">
    <property type="nucleotide sequence ID" value="XM_022283962.1"/>
</dbReference>
<sequence>MAIPIPTVSIAFKWFSKSNFKLNFPRLLFNPKPTSSNPPPPPLKAAPPLAEVAFHHLDADGDGKISCDELRSYFASIGECITRDDVRRVIRDFDGNGDELLELQDFARLMEVQEEEEGEDLRRAFEMFEVEKGCGFIGPEGLQKMFRRLGYVKSSDECMAMIDVFDINGDGVIDYREFLRMMAGPNLTCE</sequence>
<dbReference type="GeneID" id="111010501"/>
<keyword evidence="1" id="KW-0479">Metal-binding</keyword>
<dbReference type="InterPro" id="IPR039647">
    <property type="entry name" value="EF_hand_pair_protein_CML-like"/>
</dbReference>
<keyword evidence="2" id="KW-0677">Repeat</keyword>
<evidence type="ECO:0000256" key="3">
    <source>
        <dbReference type="ARBA" id="ARBA00022837"/>
    </source>
</evidence>
<dbReference type="Gene3D" id="1.10.238.10">
    <property type="entry name" value="EF-hand"/>
    <property type="match status" value="2"/>
</dbReference>
<evidence type="ECO:0000313" key="6">
    <source>
        <dbReference type="RefSeq" id="XP_022139654.1"/>
    </source>
</evidence>
<dbReference type="InterPro" id="IPR018247">
    <property type="entry name" value="EF_Hand_1_Ca_BS"/>
</dbReference>
<dbReference type="AlphaFoldDB" id="A0A6J1CDM6"/>
<keyword evidence="3" id="KW-0106">Calcium</keyword>
<evidence type="ECO:0000256" key="2">
    <source>
        <dbReference type="ARBA" id="ARBA00022737"/>
    </source>
</evidence>
<organism evidence="5 6">
    <name type="scientific">Momordica charantia</name>
    <name type="common">Bitter gourd</name>
    <name type="synonym">Balsam pear</name>
    <dbReference type="NCBI Taxonomy" id="3673"/>
    <lineage>
        <taxon>Eukaryota</taxon>
        <taxon>Viridiplantae</taxon>
        <taxon>Streptophyta</taxon>
        <taxon>Embryophyta</taxon>
        <taxon>Tracheophyta</taxon>
        <taxon>Spermatophyta</taxon>
        <taxon>Magnoliopsida</taxon>
        <taxon>eudicotyledons</taxon>
        <taxon>Gunneridae</taxon>
        <taxon>Pentapetalae</taxon>
        <taxon>rosids</taxon>
        <taxon>fabids</taxon>
        <taxon>Cucurbitales</taxon>
        <taxon>Cucurbitaceae</taxon>
        <taxon>Momordiceae</taxon>
        <taxon>Momordica</taxon>
    </lineage>
</organism>
<name>A0A6J1CDM6_MOMCH</name>
<keyword evidence="5" id="KW-1185">Reference proteome</keyword>
<dbReference type="PANTHER" id="PTHR10891">
    <property type="entry name" value="EF-HAND CALCIUM-BINDING DOMAIN CONTAINING PROTEIN"/>
    <property type="match status" value="1"/>
</dbReference>
<dbReference type="PROSITE" id="PS50222">
    <property type="entry name" value="EF_HAND_2"/>
    <property type="match status" value="3"/>
</dbReference>
<dbReference type="Proteomes" id="UP000504603">
    <property type="component" value="Unplaced"/>
</dbReference>
<dbReference type="OrthoDB" id="26525at2759"/>
<accession>A0A6J1CDM6</accession>
<dbReference type="CDD" id="cd00051">
    <property type="entry name" value="EFh"/>
    <property type="match status" value="2"/>
</dbReference>
<dbReference type="GO" id="GO:0005509">
    <property type="term" value="F:calcium ion binding"/>
    <property type="evidence" value="ECO:0007669"/>
    <property type="project" value="InterPro"/>
</dbReference>
<dbReference type="Pfam" id="PF13499">
    <property type="entry name" value="EF-hand_7"/>
    <property type="match status" value="2"/>
</dbReference>